<dbReference type="Proteomes" id="UP000593566">
    <property type="component" value="Unassembled WGS sequence"/>
</dbReference>
<evidence type="ECO:0000313" key="1">
    <source>
        <dbReference type="EMBL" id="KAF6219728.1"/>
    </source>
</evidence>
<accession>A0A8H6CAG9</accession>
<keyword evidence="2" id="KW-1185">Reference proteome</keyword>
<name>A0A8H6CAG9_9LECA</name>
<comment type="caution">
    <text evidence="1">The sequence shown here is derived from an EMBL/GenBank/DDBJ whole genome shotgun (WGS) entry which is preliminary data.</text>
</comment>
<evidence type="ECO:0000313" key="2">
    <source>
        <dbReference type="Proteomes" id="UP000593566"/>
    </source>
</evidence>
<dbReference type="GeneID" id="59331964"/>
<dbReference type="AlphaFoldDB" id="A0A8H6CAG9"/>
<reference evidence="1 2" key="1">
    <citation type="journal article" date="2020" name="Genomics">
        <title>Complete, high-quality genomes from long-read metagenomic sequencing of two wolf lichen thalli reveals enigmatic genome architecture.</title>
        <authorList>
            <person name="McKenzie S.K."/>
            <person name="Walston R.F."/>
            <person name="Allen J.L."/>
        </authorList>
    </citation>
    <scope>NUCLEOTIDE SEQUENCE [LARGE SCALE GENOMIC DNA]</scope>
    <source>
        <strain evidence="1">WasteWater1</strain>
    </source>
</reference>
<sequence>MPPPPNTKKGYEHLERLEWPEDLLGPNYWKPNSTLISELSQDFKGKVGRVTESCIRFYQKVNHQQAPMISGDKNDPDAIHALQFAMNRQDELEKAIESPNEHPTQPLLLWLYERKRSLVKAMQAVVVAEEGEMYDLANKEPWKVKLADMTNEHVEYLRFIFRTVMARIDIVLGDKANVKSEKIQPTPRVAIVQPGVTGINFPTAPPVSFWKIDNSLMENSTLEMRQAALAVYHQGRVMSAGRNNIPVTEPKPLPPVFNVTVRAMSLTIRSIDLVWVERQGGLPKAKERRLLAWLRERKNAAVDLRFAFIEFHLPLELHRRTVQIDNFGLIFVSKKGKYSEWGRLFLL</sequence>
<gene>
    <name evidence="1" type="ORF">HO133_003553</name>
</gene>
<protein>
    <submittedName>
        <fullName evidence="1">Uncharacterized protein</fullName>
    </submittedName>
</protein>
<dbReference type="RefSeq" id="XP_037149163.1">
    <property type="nucleotide sequence ID" value="XM_037294475.1"/>
</dbReference>
<organism evidence="1 2">
    <name type="scientific">Letharia lupina</name>
    <dbReference type="NCBI Taxonomy" id="560253"/>
    <lineage>
        <taxon>Eukaryota</taxon>
        <taxon>Fungi</taxon>
        <taxon>Dikarya</taxon>
        <taxon>Ascomycota</taxon>
        <taxon>Pezizomycotina</taxon>
        <taxon>Lecanoromycetes</taxon>
        <taxon>OSLEUM clade</taxon>
        <taxon>Lecanoromycetidae</taxon>
        <taxon>Lecanorales</taxon>
        <taxon>Lecanorineae</taxon>
        <taxon>Parmeliaceae</taxon>
        <taxon>Letharia</taxon>
    </lineage>
</organism>
<dbReference type="EMBL" id="JACCJB010000018">
    <property type="protein sequence ID" value="KAF6219728.1"/>
    <property type="molecule type" value="Genomic_DNA"/>
</dbReference>
<proteinExistence type="predicted"/>